<dbReference type="Proteomes" id="UP000013827">
    <property type="component" value="Unassembled WGS sequence"/>
</dbReference>
<protein>
    <recommendedName>
        <fullName evidence="3">F-box domain-containing protein</fullName>
    </recommendedName>
</protein>
<dbReference type="HOGENOM" id="CLU_490425_0_0_1"/>
<dbReference type="KEGG" id="ehx:EMIHUDRAFT_205589"/>
<dbReference type="GeneID" id="17272059"/>
<dbReference type="PANTHER" id="PTHR13318:SF190">
    <property type="entry name" value="PARTNER OF PAIRED, ISOFORM B"/>
    <property type="match status" value="1"/>
</dbReference>
<organism evidence="1 2">
    <name type="scientific">Emiliania huxleyi (strain CCMP1516)</name>
    <dbReference type="NCBI Taxonomy" id="280463"/>
    <lineage>
        <taxon>Eukaryota</taxon>
        <taxon>Haptista</taxon>
        <taxon>Haptophyta</taxon>
        <taxon>Prymnesiophyceae</taxon>
        <taxon>Isochrysidales</taxon>
        <taxon>Noelaerhabdaceae</taxon>
        <taxon>Emiliania</taxon>
    </lineage>
</organism>
<sequence>MLGTVNPAEEPASQRVLSSIELVGLLLENVFSFRDRLALHATCRTMRGFVADPVHWRSLTLQAERFDRPSISERVRFAMRWVKAGIVRSLTVRAHHLMLELPARGCRLVELDIAGASIKDAFLLRAAFGACGETLRRLDVTFVRILGHPLSDCLHGAKGVQFGPRPGIIFTPSPIDLFEPLRRLEVLSAYDTESAIAAEYSIVGYALSRCPFLTTLVTGGGSEFLSDATGGPAAATRFAQSNLCRLELSHALRARYLHGLAPPAHLTRLSLRGYLRFGVEDVTWLLSSTPPIQSLDLCGCRVALTHSSDHEGQLAAETIAKLAPTLTHLNVRGTGFDDGYARALAAAGARISRLNASCTDLTGVGLAALANASPQLEVLDLCYAQGCARDVPAVRAAVRRHSPGLRMLGLGGFDTLNLSDLRAMLEPNRQSLTHLGIGGCTSLDASAALSLLSEACPNLTALSAHKLPGVCTAALLTVIDKCPGLRSLDVYDTVPMHEVSDCGSYALVQSVGDLLASNQPARIPLKRWLALGCERVGEHLGGLPRVIEEEQAVAYW</sequence>
<evidence type="ECO:0000313" key="1">
    <source>
        <dbReference type="EnsemblProtists" id="EOD26513"/>
    </source>
</evidence>
<evidence type="ECO:0008006" key="3">
    <source>
        <dbReference type="Google" id="ProtNLM"/>
    </source>
</evidence>
<name>A0A0D3JSM8_EMIH1</name>
<keyword evidence="2" id="KW-1185">Reference proteome</keyword>
<dbReference type="RefSeq" id="XP_005778942.1">
    <property type="nucleotide sequence ID" value="XM_005778885.1"/>
</dbReference>
<dbReference type="PANTHER" id="PTHR13318">
    <property type="entry name" value="PARTNER OF PAIRED, ISOFORM B-RELATED"/>
    <property type="match status" value="1"/>
</dbReference>
<dbReference type="GO" id="GO:0031146">
    <property type="term" value="P:SCF-dependent proteasomal ubiquitin-dependent protein catabolic process"/>
    <property type="evidence" value="ECO:0007669"/>
    <property type="project" value="TreeGrafter"/>
</dbReference>
<dbReference type="EnsemblProtists" id="EOD26513">
    <property type="protein sequence ID" value="EOD26513"/>
    <property type="gene ID" value="EMIHUDRAFT_205589"/>
</dbReference>
<evidence type="ECO:0000313" key="2">
    <source>
        <dbReference type="Proteomes" id="UP000013827"/>
    </source>
</evidence>
<dbReference type="GO" id="GO:0019005">
    <property type="term" value="C:SCF ubiquitin ligase complex"/>
    <property type="evidence" value="ECO:0007669"/>
    <property type="project" value="TreeGrafter"/>
</dbReference>
<dbReference type="Gene3D" id="3.80.10.10">
    <property type="entry name" value="Ribonuclease Inhibitor"/>
    <property type="match status" value="1"/>
</dbReference>
<accession>A0A0D3JSM8</accession>
<dbReference type="PaxDb" id="2903-EOD26513"/>
<dbReference type="SUPFAM" id="SSF52047">
    <property type="entry name" value="RNI-like"/>
    <property type="match status" value="1"/>
</dbReference>
<dbReference type="AlphaFoldDB" id="A0A0D3JSM8"/>
<reference evidence="2" key="1">
    <citation type="journal article" date="2013" name="Nature">
        <title>Pan genome of the phytoplankton Emiliania underpins its global distribution.</title>
        <authorList>
            <person name="Read B.A."/>
            <person name="Kegel J."/>
            <person name="Klute M.J."/>
            <person name="Kuo A."/>
            <person name="Lefebvre S.C."/>
            <person name="Maumus F."/>
            <person name="Mayer C."/>
            <person name="Miller J."/>
            <person name="Monier A."/>
            <person name="Salamov A."/>
            <person name="Young J."/>
            <person name="Aguilar M."/>
            <person name="Claverie J.M."/>
            <person name="Frickenhaus S."/>
            <person name="Gonzalez K."/>
            <person name="Herman E.K."/>
            <person name="Lin Y.C."/>
            <person name="Napier J."/>
            <person name="Ogata H."/>
            <person name="Sarno A.F."/>
            <person name="Shmutz J."/>
            <person name="Schroeder D."/>
            <person name="de Vargas C."/>
            <person name="Verret F."/>
            <person name="von Dassow P."/>
            <person name="Valentin K."/>
            <person name="Van de Peer Y."/>
            <person name="Wheeler G."/>
            <person name="Dacks J.B."/>
            <person name="Delwiche C.F."/>
            <person name="Dyhrman S.T."/>
            <person name="Glockner G."/>
            <person name="John U."/>
            <person name="Richards T."/>
            <person name="Worden A.Z."/>
            <person name="Zhang X."/>
            <person name="Grigoriev I.V."/>
            <person name="Allen A.E."/>
            <person name="Bidle K."/>
            <person name="Borodovsky M."/>
            <person name="Bowler C."/>
            <person name="Brownlee C."/>
            <person name="Cock J.M."/>
            <person name="Elias M."/>
            <person name="Gladyshev V.N."/>
            <person name="Groth M."/>
            <person name="Guda C."/>
            <person name="Hadaegh A."/>
            <person name="Iglesias-Rodriguez M.D."/>
            <person name="Jenkins J."/>
            <person name="Jones B.M."/>
            <person name="Lawson T."/>
            <person name="Leese F."/>
            <person name="Lindquist E."/>
            <person name="Lobanov A."/>
            <person name="Lomsadze A."/>
            <person name="Malik S.B."/>
            <person name="Marsh M.E."/>
            <person name="Mackinder L."/>
            <person name="Mock T."/>
            <person name="Mueller-Roeber B."/>
            <person name="Pagarete A."/>
            <person name="Parker M."/>
            <person name="Probert I."/>
            <person name="Quesneville H."/>
            <person name="Raines C."/>
            <person name="Rensing S.A."/>
            <person name="Riano-Pachon D.M."/>
            <person name="Richier S."/>
            <person name="Rokitta S."/>
            <person name="Shiraiwa Y."/>
            <person name="Soanes D.M."/>
            <person name="van der Giezen M."/>
            <person name="Wahlund T.M."/>
            <person name="Williams B."/>
            <person name="Wilson W."/>
            <person name="Wolfe G."/>
            <person name="Wurch L.L."/>
        </authorList>
    </citation>
    <scope>NUCLEOTIDE SEQUENCE</scope>
</reference>
<proteinExistence type="predicted"/>
<dbReference type="InterPro" id="IPR032675">
    <property type="entry name" value="LRR_dom_sf"/>
</dbReference>
<reference evidence="1" key="2">
    <citation type="submission" date="2024-10" db="UniProtKB">
        <authorList>
            <consortium name="EnsemblProtists"/>
        </authorList>
    </citation>
    <scope>IDENTIFICATION</scope>
</reference>